<evidence type="ECO:0000256" key="1">
    <source>
        <dbReference type="SAM" id="Phobius"/>
    </source>
</evidence>
<evidence type="ECO:0000259" key="2">
    <source>
        <dbReference type="Pfam" id="PF01970"/>
    </source>
</evidence>
<feature type="transmembrane region" description="Helical" evidence="1">
    <location>
        <begin position="166"/>
        <end position="185"/>
    </location>
</feature>
<feature type="transmembrane region" description="Helical" evidence="1">
    <location>
        <begin position="144"/>
        <end position="160"/>
    </location>
</feature>
<feature type="transmembrane region" description="Helical" evidence="1">
    <location>
        <begin position="109"/>
        <end position="132"/>
    </location>
</feature>
<dbReference type="InterPro" id="IPR002823">
    <property type="entry name" value="DUF112_TM"/>
</dbReference>
<dbReference type="RefSeq" id="WP_413781689.1">
    <property type="nucleotide sequence ID" value="NZ_JAUOZS010000001.1"/>
</dbReference>
<keyword evidence="4" id="KW-1185">Reference proteome</keyword>
<feature type="transmembrane region" description="Helical" evidence="1">
    <location>
        <begin position="192"/>
        <end position="213"/>
    </location>
</feature>
<gene>
    <name evidence="3" type="ORF">Q4T40_18500</name>
</gene>
<keyword evidence="1" id="KW-1133">Transmembrane helix</keyword>
<keyword evidence="1" id="KW-0472">Membrane</keyword>
<feature type="transmembrane region" description="Helical" evidence="1">
    <location>
        <begin position="57"/>
        <end position="79"/>
    </location>
</feature>
<evidence type="ECO:0000313" key="4">
    <source>
        <dbReference type="Proteomes" id="UP001254848"/>
    </source>
</evidence>
<feature type="transmembrane region" description="Helical" evidence="1">
    <location>
        <begin position="355"/>
        <end position="373"/>
    </location>
</feature>
<feature type="transmembrane region" description="Helical" evidence="1">
    <location>
        <begin position="385"/>
        <end position="403"/>
    </location>
</feature>
<accession>A0ABU3P2H3</accession>
<feature type="domain" description="DUF112" evidence="2">
    <location>
        <begin position="17"/>
        <end position="435"/>
    </location>
</feature>
<dbReference type="PANTHER" id="PTHR35342">
    <property type="entry name" value="TRICARBOXYLIC TRANSPORT PROTEIN"/>
    <property type="match status" value="1"/>
</dbReference>
<feature type="transmembrane region" description="Helical" evidence="1">
    <location>
        <begin position="28"/>
        <end position="50"/>
    </location>
</feature>
<feature type="transmembrane region" description="Helical" evidence="1">
    <location>
        <begin position="250"/>
        <end position="274"/>
    </location>
</feature>
<dbReference type="Proteomes" id="UP001254848">
    <property type="component" value="Unassembled WGS sequence"/>
</dbReference>
<organism evidence="3 4">
    <name type="scientific">Anaeroselena agilis</name>
    <dbReference type="NCBI Taxonomy" id="3063788"/>
    <lineage>
        <taxon>Bacteria</taxon>
        <taxon>Bacillati</taxon>
        <taxon>Bacillota</taxon>
        <taxon>Negativicutes</taxon>
        <taxon>Acetonemataceae</taxon>
        <taxon>Anaeroselena</taxon>
    </lineage>
</organism>
<dbReference type="Pfam" id="PF01970">
    <property type="entry name" value="TctA"/>
    <property type="match status" value="1"/>
</dbReference>
<evidence type="ECO:0000313" key="3">
    <source>
        <dbReference type="EMBL" id="MDT8903230.1"/>
    </source>
</evidence>
<feature type="transmembrane region" description="Helical" evidence="1">
    <location>
        <begin position="315"/>
        <end position="335"/>
    </location>
</feature>
<dbReference type="EMBL" id="JAUOZS010000001">
    <property type="protein sequence ID" value="MDT8903230.1"/>
    <property type="molecule type" value="Genomic_DNA"/>
</dbReference>
<proteinExistence type="predicted"/>
<reference evidence="3 4" key="1">
    <citation type="submission" date="2023-07" db="EMBL/GenBank/DDBJ databases">
        <title>The novel representative of Negativicutes class, Anaeroselena agilis gen. nov. sp. nov.</title>
        <authorList>
            <person name="Prokofeva M.I."/>
            <person name="Elcheninov A.G."/>
            <person name="Klyukina A."/>
            <person name="Kublanov I.V."/>
            <person name="Frolov E.N."/>
            <person name="Podosokorskaya O.A."/>
        </authorList>
    </citation>
    <scope>NUCLEOTIDE SEQUENCE [LARGE SCALE GENOMIC DNA]</scope>
    <source>
        <strain evidence="3 4">4137-cl</strain>
    </source>
</reference>
<comment type="caution">
    <text evidence="3">The sequence shown here is derived from an EMBL/GenBank/DDBJ whole genome shotgun (WGS) entry which is preliminary data.</text>
</comment>
<protein>
    <submittedName>
        <fullName evidence="3">Tripartite tricarboxylate transporter permease</fullName>
    </submittedName>
</protein>
<dbReference type="PANTHER" id="PTHR35342:SF5">
    <property type="entry name" value="TRICARBOXYLIC TRANSPORT PROTEIN"/>
    <property type="match status" value="1"/>
</dbReference>
<sequence>MDSFLAALLHIIQPSNLAAVLGGALLGMLSGATPGVSGTMMVVLLIPLTYTLEPDTAFLLLISVYCSAVFSGSISAILFRTPGAPEAVATTLDGYELTKQGKPHEALGISVYSSALGGLLGGAALILVAPQLAKIALAFGPPEYFGMAIMGLSVVTTLGAKNMVKAFLAALLGLFLATVGIDPMAGIPRFTFGLPSLMSGIDFIPVLIGLFAISEILRQVMEDTSVKVKLGKIRTSLPSFAMQKRLMPTILGGSALGTVIGILPGIGATTAAMVSYSEAVRWSKTPEKFGTGHPEGVAAPESSNNAAANGAMVPLLALGIPGSATTAVMLGAFILHGLKPGPLLFTEQAEFINTIFLGTMIANAIILLVAPFFIRGFANIIRIPYPILGPVILVLCIVGSYAIRNNMMDVWLTLGFGVLGYILEKYHFPLSPIILGIVLGGLAEQEFRRSLIMSEGDYAIFLNSPIAAVLLGVSLLSFIAPIAVNIYKKRKANVAAPGA</sequence>
<keyword evidence="1" id="KW-0812">Transmembrane</keyword>
<name>A0ABU3P2H3_9FIRM</name>
<feature type="transmembrane region" description="Helical" evidence="1">
    <location>
        <begin position="458"/>
        <end position="484"/>
    </location>
</feature>